<reference evidence="2 3" key="1">
    <citation type="journal article" date="2017" name="Syst. Appl. Microbiol.">
        <title>Soybeans inoculated with root zone soils of Canadian native legumes harbour diverse and novel Bradyrhizobium spp. that possess agricultural potential.</title>
        <authorList>
            <person name="Bromfield E.S.P."/>
            <person name="Cloutier S."/>
            <person name="Tambong J.T."/>
            <person name="Tran Thi T.V."/>
        </authorList>
    </citation>
    <scope>NUCLEOTIDE SEQUENCE [LARGE SCALE GENOMIC DNA]</scope>
    <source>
        <strain evidence="2 3">323S2</strain>
    </source>
</reference>
<dbReference type="EMBL" id="JACBFH010000001">
    <property type="protein sequence ID" value="NYY89161.1"/>
    <property type="molecule type" value="Genomic_DNA"/>
</dbReference>
<accession>A0A7Z0TM24</accession>
<reference evidence="2 3" key="3">
    <citation type="journal article" date="2022" name="Int. J. Syst. Evol. Microbiol.">
        <title>Strains of Bradyrhizobium barranii sp. nov. associated with legumes native to Canada are symbionts of soybeans and belong to different subspecies (subsp. barranii subsp. nov. and subsp. apii subsp. nov.) and symbiovars (sv. glycinearum and sv. septentrionale).</title>
        <authorList>
            <person name="Bromfield E.S.P."/>
            <person name="Cloutier S."/>
            <person name="Wasai-Hara S."/>
            <person name="Minamisawa K."/>
        </authorList>
    </citation>
    <scope>NUCLEOTIDE SEQUENCE [LARGE SCALE GENOMIC DNA]</scope>
    <source>
        <strain evidence="2 3">323S2</strain>
    </source>
</reference>
<organism evidence="1">
    <name type="scientific">Bradyrhizobium barranii subsp. barranii</name>
    <dbReference type="NCBI Taxonomy" id="2823807"/>
    <lineage>
        <taxon>Bacteria</taxon>
        <taxon>Pseudomonadati</taxon>
        <taxon>Pseudomonadota</taxon>
        <taxon>Alphaproteobacteria</taxon>
        <taxon>Hyphomicrobiales</taxon>
        <taxon>Nitrobacteraceae</taxon>
        <taxon>Bradyrhizobium</taxon>
        <taxon>Bradyrhizobium barranii</taxon>
    </lineage>
</organism>
<gene>
    <name evidence="2" type="ORF">G6321_00005895</name>
    <name evidence="1" type="ORF">G6321_12250</name>
</gene>
<dbReference type="Proteomes" id="UP000564836">
    <property type="component" value="Chromosome"/>
</dbReference>
<dbReference type="RefSeq" id="WP_166340960.1">
    <property type="nucleotide sequence ID" value="NZ_CP088280.1"/>
</dbReference>
<protein>
    <submittedName>
        <fullName evidence="1">Uncharacterized protein</fullName>
    </submittedName>
</protein>
<evidence type="ECO:0000313" key="2">
    <source>
        <dbReference type="EMBL" id="UGX99468.1"/>
    </source>
</evidence>
<evidence type="ECO:0000313" key="1">
    <source>
        <dbReference type="EMBL" id="NYY89161.1"/>
    </source>
</evidence>
<dbReference type="EMBL" id="CP088280">
    <property type="protein sequence ID" value="UGX99468.1"/>
    <property type="molecule type" value="Genomic_DNA"/>
</dbReference>
<evidence type="ECO:0000313" key="3">
    <source>
        <dbReference type="Proteomes" id="UP000564836"/>
    </source>
</evidence>
<name>A0A7Z0TM24_9BRAD</name>
<dbReference type="AlphaFoldDB" id="A0A7Z0TM24"/>
<reference evidence="1" key="2">
    <citation type="submission" date="2020-06" db="EMBL/GenBank/DDBJ databases">
        <title>Whole Genome Sequence of Bradyrhizobium sp. Strain 323S2.</title>
        <authorList>
            <person name="Bromfield E.S.P."/>
        </authorList>
    </citation>
    <scope>NUCLEOTIDE SEQUENCE [LARGE SCALE GENOMIC DNA]</scope>
    <source>
        <strain evidence="1">323S2</strain>
    </source>
</reference>
<proteinExistence type="predicted"/>
<sequence length="60" mass="6527">MSLRVAISISTAEDSVMAELLETRSFMQSAAEPVALPVGLAVRQKTRFGKRLEAEIYVAS</sequence>